<dbReference type="SUPFAM" id="SSF55931">
    <property type="entry name" value="Glutamine synthetase/guanido kinase"/>
    <property type="match status" value="1"/>
</dbReference>
<sequence length="439" mass="50234">MKLEKEKGIVYTSDLFVEKMVEIFKASEKPSPHLIGVEMEHFLINTQTLNSLRYGESGGQHEMMRKLTQKGWHVILEESQNVLGLEKDGSTLTLEPGGQVELSLPPYGSVEKIQDLYLTHRKEIEEVLGENQALVSLGYHPKSKIGDLPLLPKKRYKMMYDYFVSHGAFCHNMMKGTASTQVSIDYKDELDFRRKFRVANFLSPILADLFEATPIFEGALYGRPNCRLSIWEETDSKRSKLISGSLDQNFGYADYARYLLKIPPIVLLSEGVVYETGNEPLDALLSRFPLTDSDIDHLLSMVFPDVRVKSYIEIRMADALPYPFGFAVPAIIKGIFYNAANLEYFYEISKAYDDDFVRKQNRDLVLENRMMSEDFTRVSEAVVHKAMDVLDKNERDILSRLVGIRAREGSVAQWLRRLYVQDSDAFLKVIVGLEDAYEN</sequence>
<comment type="similarity">
    <text evidence="5">Belongs to the glutamate--cysteine ligase type 2 family. EgtA subfamily.</text>
</comment>
<reference evidence="6 7" key="1">
    <citation type="submission" date="2021-01" db="EMBL/GenBank/DDBJ databases">
        <title>Genomic Encyclopedia of Type Strains, Phase IV (KMG-IV): sequencing the most valuable type-strain genomes for metagenomic binning, comparative biology and taxonomic classification.</title>
        <authorList>
            <person name="Goeker M."/>
        </authorList>
    </citation>
    <scope>NUCLEOTIDE SEQUENCE [LARGE SCALE GENOMIC DNA]</scope>
    <source>
        <strain evidence="6 7">DSM 24436</strain>
    </source>
</reference>
<name>A0ABS2MTD2_9FIRM</name>
<dbReference type="Gene3D" id="3.30.590.20">
    <property type="match status" value="1"/>
</dbReference>
<keyword evidence="1 5" id="KW-0436">Ligase</keyword>
<evidence type="ECO:0000256" key="4">
    <source>
        <dbReference type="ARBA" id="ARBA00048819"/>
    </source>
</evidence>
<comment type="catalytic activity">
    <reaction evidence="4 5">
        <text>L-cysteine + L-glutamate + ATP = gamma-L-glutamyl-L-cysteine + ADP + phosphate + H(+)</text>
        <dbReference type="Rhea" id="RHEA:13285"/>
        <dbReference type="ChEBI" id="CHEBI:15378"/>
        <dbReference type="ChEBI" id="CHEBI:29985"/>
        <dbReference type="ChEBI" id="CHEBI:30616"/>
        <dbReference type="ChEBI" id="CHEBI:35235"/>
        <dbReference type="ChEBI" id="CHEBI:43474"/>
        <dbReference type="ChEBI" id="CHEBI:58173"/>
        <dbReference type="ChEBI" id="CHEBI:456216"/>
        <dbReference type="EC" id="6.3.2.2"/>
    </reaction>
</comment>
<dbReference type="Proteomes" id="UP000767854">
    <property type="component" value="Unassembled WGS sequence"/>
</dbReference>
<comment type="caution">
    <text evidence="6">The sequence shown here is derived from an EMBL/GenBank/DDBJ whole genome shotgun (WGS) entry which is preliminary data.</text>
</comment>
<protein>
    <recommendedName>
        <fullName evidence="5">Glutamate--cysteine ligase</fullName>
        <ecNumber evidence="5">6.3.2.2</ecNumber>
    </recommendedName>
</protein>
<dbReference type="RefSeq" id="WP_204664962.1">
    <property type="nucleotide sequence ID" value="NZ_JAFBDT010000021.1"/>
</dbReference>
<evidence type="ECO:0000313" key="7">
    <source>
        <dbReference type="Proteomes" id="UP000767854"/>
    </source>
</evidence>
<evidence type="ECO:0000256" key="5">
    <source>
        <dbReference type="PIRNR" id="PIRNR017901"/>
    </source>
</evidence>
<keyword evidence="2 5" id="KW-0547">Nucleotide-binding</keyword>
<accession>A0ABS2MTD2</accession>
<dbReference type="PANTHER" id="PTHR34378">
    <property type="entry name" value="GLUTAMATE--CYSTEINE LIGASE, CHLOROPLASTIC"/>
    <property type="match status" value="1"/>
</dbReference>
<dbReference type="EMBL" id="JAFBDT010000021">
    <property type="protein sequence ID" value="MBM7562532.1"/>
    <property type="molecule type" value="Genomic_DNA"/>
</dbReference>
<comment type="function">
    <text evidence="5">Catalyzes the synthesis of gamma-glutamylcysteine (gamma-GC).</text>
</comment>
<evidence type="ECO:0000256" key="1">
    <source>
        <dbReference type="ARBA" id="ARBA00022598"/>
    </source>
</evidence>
<dbReference type="PIRSF" id="PIRSF017901">
    <property type="entry name" value="GCL"/>
    <property type="match status" value="1"/>
</dbReference>
<dbReference type="GO" id="GO:0004357">
    <property type="term" value="F:glutamate-cysteine ligase activity"/>
    <property type="evidence" value="ECO:0007669"/>
    <property type="project" value="UniProtKB-EC"/>
</dbReference>
<evidence type="ECO:0000256" key="2">
    <source>
        <dbReference type="ARBA" id="ARBA00022741"/>
    </source>
</evidence>
<proteinExistence type="inferred from homology"/>
<dbReference type="EC" id="6.3.2.2" evidence="5"/>
<dbReference type="InterPro" id="IPR035434">
    <property type="entry name" value="GCL_bact_plant"/>
</dbReference>
<dbReference type="InterPro" id="IPR006336">
    <property type="entry name" value="GCS2"/>
</dbReference>
<dbReference type="Pfam" id="PF04107">
    <property type="entry name" value="GCS2"/>
    <property type="match status" value="1"/>
</dbReference>
<dbReference type="PANTHER" id="PTHR34378:SF1">
    <property type="entry name" value="GLUTAMATE--CYSTEINE LIGASE, CHLOROPLASTIC"/>
    <property type="match status" value="1"/>
</dbReference>
<dbReference type="InterPro" id="IPR014746">
    <property type="entry name" value="Gln_synth/guanido_kin_cat_dom"/>
</dbReference>
<organism evidence="6 7">
    <name type="scientific">Fusibacter tunisiensis</name>
    <dbReference type="NCBI Taxonomy" id="1008308"/>
    <lineage>
        <taxon>Bacteria</taxon>
        <taxon>Bacillati</taxon>
        <taxon>Bacillota</taxon>
        <taxon>Clostridia</taxon>
        <taxon>Eubacteriales</taxon>
        <taxon>Eubacteriales Family XII. Incertae Sedis</taxon>
        <taxon>Fusibacter</taxon>
    </lineage>
</organism>
<keyword evidence="7" id="KW-1185">Reference proteome</keyword>
<evidence type="ECO:0000313" key="6">
    <source>
        <dbReference type="EMBL" id="MBM7562532.1"/>
    </source>
</evidence>
<gene>
    <name evidence="6" type="ORF">JOC49_002093</name>
</gene>
<evidence type="ECO:0000256" key="3">
    <source>
        <dbReference type="ARBA" id="ARBA00022840"/>
    </source>
</evidence>
<keyword evidence="3 5" id="KW-0067">ATP-binding</keyword>